<dbReference type="PRINTS" id="PR00445">
    <property type="entry name" value="HUPFHYPC"/>
</dbReference>
<dbReference type="InterPro" id="IPR019812">
    <property type="entry name" value="Hydgase_assmbl_chp_CS"/>
</dbReference>
<dbReference type="AlphaFoldDB" id="A0A5M6IEW6"/>
<accession>A0A5M6IEW6</accession>
<dbReference type="InterPro" id="IPR001109">
    <property type="entry name" value="Hydrogenase_HupF/HypC"/>
</dbReference>
<dbReference type="PANTHER" id="PTHR35177">
    <property type="entry name" value="HYDROGENASE MATURATION FACTOR HYBG"/>
    <property type="match status" value="1"/>
</dbReference>
<organism evidence="2 3">
    <name type="scientific">Roseospira marina</name>
    <dbReference type="NCBI Taxonomy" id="140057"/>
    <lineage>
        <taxon>Bacteria</taxon>
        <taxon>Pseudomonadati</taxon>
        <taxon>Pseudomonadota</taxon>
        <taxon>Alphaproteobacteria</taxon>
        <taxon>Rhodospirillales</taxon>
        <taxon>Rhodospirillaceae</taxon>
        <taxon>Roseospira</taxon>
    </lineage>
</organism>
<dbReference type="GO" id="GO:0051604">
    <property type="term" value="P:protein maturation"/>
    <property type="evidence" value="ECO:0007669"/>
    <property type="project" value="TreeGrafter"/>
</dbReference>
<evidence type="ECO:0000313" key="2">
    <source>
        <dbReference type="EMBL" id="KAA5606279.1"/>
    </source>
</evidence>
<comment type="caution">
    <text evidence="2">The sequence shown here is derived from an EMBL/GenBank/DDBJ whole genome shotgun (WGS) entry which is preliminary data.</text>
</comment>
<dbReference type="NCBIfam" id="TIGR00074">
    <property type="entry name" value="hypC_hupF"/>
    <property type="match status" value="1"/>
</dbReference>
<dbReference type="Proteomes" id="UP000324065">
    <property type="component" value="Unassembled WGS sequence"/>
</dbReference>
<dbReference type="PROSITE" id="PS01097">
    <property type="entry name" value="HUPF_HYPC"/>
    <property type="match status" value="1"/>
</dbReference>
<dbReference type="Gene3D" id="2.30.30.140">
    <property type="match status" value="1"/>
</dbReference>
<name>A0A5M6IEW6_9PROT</name>
<reference evidence="2 3" key="1">
    <citation type="submission" date="2019-09" db="EMBL/GenBank/DDBJ databases">
        <title>Genome sequence of Roseospira marina, one of the more divergent members of the non-sulfur purple photosynthetic bacterial family, the Rhodospirillaceae.</title>
        <authorList>
            <person name="Meyer T."/>
            <person name="Kyndt J."/>
        </authorList>
    </citation>
    <scope>NUCLEOTIDE SEQUENCE [LARGE SCALE GENOMIC DNA]</scope>
    <source>
        <strain evidence="2 3">DSM 15113</strain>
    </source>
</reference>
<dbReference type="RefSeq" id="WP_150061801.1">
    <property type="nucleotide sequence ID" value="NZ_JACHII010000007.1"/>
</dbReference>
<dbReference type="GO" id="GO:0005506">
    <property type="term" value="F:iron ion binding"/>
    <property type="evidence" value="ECO:0007669"/>
    <property type="project" value="TreeGrafter"/>
</dbReference>
<comment type="similarity">
    <text evidence="1">Belongs to the HupF/HypC family.</text>
</comment>
<dbReference type="GO" id="GO:1902670">
    <property type="term" value="F:carbon dioxide binding"/>
    <property type="evidence" value="ECO:0007669"/>
    <property type="project" value="TreeGrafter"/>
</dbReference>
<evidence type="ECO:0000256" key="1">
    <source>
        <dbReference type="ARBA" id="ARBA00006018"/>
    </source>
</evidence>
<dbReference type="EMBL" id="VWPJ01000005">
    <property type="protein sequence ID" value="KAA5606279.1"/>
    <property type="molecule type" value="Genomic_DNA"/>
</dbReference>
<dbReference type="Pfam" id="PF01455">
    <property type="entry name" value="HupF_HypC"/>
    <property type="match status" value="1"/>
</dbReference>
<dbReference type="SUPFAM" id="SSF159127">
    <property type="entry name" value="HupF/HypC-like"/>
    <property type="match status" value="1"/>
</dbReference>
<dbReference type="PANTHER" id="PTHR35177:SF2">
    <property type="entry name" value="HYDROGENASE MATURATION FACTOR HYBG"/>
    <property type="match status" value="1"/>
</dbReference>
<protein>
    <submittedName>
        <fullName evidence="2">HypC/HybG/HupF family hydrogenase formation chaperone</fullName>
    </submittedName>
</protein>
<sequence>MCLGLPMRVVEIHGSVASCSSREGRRAVSLALIDPPPLGSWVLVHRDTAHMTLTADEARLIDLALDGVEAARRGGSVDPLFADLVEREPTLPPHLRSPGTG</sequence>
<proteinExistence type="inferred from homology"/>
<keyword evidence="3" id="KW-1185">Reference proteome</keyword>
<gene>
    <name evidence="2" type="ORF">F1188_07630</name>
</gene>
<evidence type="ECO:0000313" key="3">
    <source>
        <dbReference type="Proteomes" id="UP000324065"/>
    </source>
</evidence>
<dbReference type="OrthoDB" id="9806017at2"/>